<dbReference type="PANTHER" id="PTHR12217">
    <property type="entry name" value="EUKARYOTIC TRANSLATION INITIATION FACTOR 2D"/>
    <property type="match status" value="1"/>
</dbReference>
<feature type="domain" description="eIF2D SWIB" evidence="3">
    <location>
        <begin position="440"/>
        <end position="514"/>
    </location>
</feature>
<dbReference type="InterPro" id="IPR057429">
    <property type="entry name" value="WH_eIF2D"/>
</dbReference>
<keyword evidence="5" id="KW-1185">Reference proteome</keyword>
<evidence type="ECO:0000259" key="3">
    <source>
        <dbReference type="Pfam" id="PF26291"/>
    </source>
</evidence>
<dbReference type="Proteomes" id="UP000279259">
    <property type="component" value="Unassembled WGS sequence"/>
</dbReference>
<evidence type="ECO:0000313" key="5">
    <source>
        <dbReference type="Proteomes" id="UP000279259"/>
    </source>
</evidence>
<name>A0A427YD84_9TREE</name>
<dbReference type="Pfam" id="PF25304">
    <property type="entry name" value="WHD_eIF2D"/>
    <property type="match status" value="1"/>
</dbReference>
<dbReference type="PANTHER" id="PTHR12217:SF4">
    <property type="entry name" value="EUKARYOTIC TRANSLATION INITIATION FACTOR 2D"/>
    <property type="match status" value="1"/>
</dbReference>
<dbReference type="InterPro" id="IPR039757">
    <property type="entry name" value="EIF2D"/>
</dbReference>
<feature type="region of interest" description="Disordered" evidence="1">
    <location>
        <begin position="226"/>
        <end position="293"/>
    </location>
</feature>
<dbReference type="STRING" id="1890683.A0A427YD84"/>
<dbReference type="OrthoDB" id="199771at2759"/>
<dbReference type="Gene3D" id="3.10.400.20">
    <property type="match status" value="1"/>
</dbReference>
<organism evidence="4 5">
    <name type="scientific">Saitozyma podzolica</name>
    <dbReference type="NCBI Taxonomy" id="1890683"/>
    <lineage>
        <taxon>Eukaryota</taxon>
        <taxon>Fungi</taxon>
        <taxon>Dikarya</taxon>
        <taxon>Basidiomycota</taxon>
        <taxon>Agaricomycotina</taxon>
        <taxon>Tremellomycetes</taxon>
        <taxon>Tremellales</taxon>
        <taxon>Trimorphomycetaceae</taxon>
        <taxon>Saitozyma</taxon>
    </lineage>
</organism>
<dbReference type="Pfam" id="PF26291">
    <property type="entry name" value="SWIB_eIF2D"/>
    <property type="match status" value="1"/>
</dbReference>
<dbReference type="AlphaFoldDB" id="A0A427YD84"/>
<reference evidence="4 5" key="1">
    <citation type="submission" date="2018-11" db="EMBL/GenBank/DDBJ databases">
        <title>Genome sequence of Saitozyma podzolica DSM 27192.</title>
        <authorList>
            <person name="Aliyu H."/>
            <person name="Gorte O."/>
            <person name="Ochsenreither K."/>
        </authorList>
    </citation>
    <scope>NUCLEOTIDE SEQUENCE [LARGE SCALE GENOMIC DNA]</scope>
    <source>
        <strain evidence="4 5">DSM 27192</strain>
    </source>
</reference>
<feature type="compositionally biased region" description="Polar residues" evidence="1">
    <location>
        <begin position="251"/>
        <end position="260"/>
    </location>
</feature>
<evidence type="ECO:0000256" key="1">
    <source>
        <dbReference type="SAM" id="MobiDB-lite"/>
    </source>
</evidence>
<comment type="caution">
    <text evidence="4">The sequence shown here is derived from an EMBL/GenBank/DDBJ whole genome shotgun (WGS) entry which is preliminary data.</text>
</comment>
<dbReference type="GO" id="GO:0003743">
    <property type="term" value="F:translation initiation factor activity"/>
    <property type="evidence" value="ECO:0007669"/>
    <property type="project" value="InterPro"/>
</dbReference>
<sequence>MFKKPLAHQSNATPLRSSARRQLLTSIFAQYPDLLVRADEGEGPSGVAAVSEKDLGRLILPEGIRSAAIETSWGVEGMLYSSPEGEPLWMSFGRNSKELIPTLYLLSLPLPHPPLPVLQLHHPLPPPILTGAPLFLPAVRHLPRPHLLPDVPEGAVVAFATSPSGDESVEYVGVGKVVSRGGLRGARDRLMKHRSEGVDVDEGKFCDVMCISGDHLWEMGSKPAMPTFPLPAPRTPLAPPPEGQPGPSQSRATSLSTDQASEGIKNMSLTDNDGPPVPSTPSQSADAPPLSPSEINTLLTVSLHHVLSTLQPSSFPMPASLLYSAHVLPCRPAYIPISQRDDVVIGKSEWKKLSKWMKEASKEGLLKIKETKGEVIVTGFDPSHPGIENHAPHVTLAEEDIKVAKRAAREATVTDVPIPGTTKQGKSKELVIEELWKPSGGAVSFWEACGVDKASLLPPSAIKTTADEYIAKHSLSDPRNSRMVLLDEELGRAVGVKKPAPGESLARDEVIKRLRAGVSWHVSVGGVIRWANDLPPRHPPAFTPSYTVF</sequence>
<feature type="compositionally biased region" description="Pro residues" evidence="1">
    <location>
        <begin position="226"/>
        <end position="244"/>
    </location>
</feature>
<dbReference type="GO" id="GO:0001731">
    <property type="term" value="P:formation of translation preinitiation complex"/>
    <property type="evidence" value="ECO:0007669"/>
    <property type="project" value="InterPro"/>
</dbReference>
<evidence type="ECO:0000313" key="4">
    <source>
        <dbReference type="EMBL" id="RSH89032.1"/>
    </source>
</evidence>
<dbReference type="SUPFAM" id="SSF47592">
    <property type="entry name" value="SWIB/MDM2 domain"/>
    <property type="match status" value="1"/>
</dbReference>
<dbReference type="InterPro" id="IPR058886">
    <property type="entry name" value="SWIB_eIF2D"/>
</dbReference>
<dbReference type="EMBL" id="RSCD01000015">
    <property type="protein sequence ID" value="RSH89032.1"/>
    <property type="molecule type" value="Genomic_DNA"/>
</dbReference>
<gene>
    <name evidence="4" type="ORF">EHS25_002694</name>
</gene>
<feature type="domain" description="eIF2D winged helix" evidence="2">
    <location>
        <begin position="297"/>
        <end position="379"/>
    </location>
</feature>
<proteinExistence type="predicted"/>
<evidence type="ECO:0000259" key="2">
    <source>
        <dbReference type="Pfam" id="PF25304"/>
    </source>
</evidence>
<protein>
    <submittedName>
        <fullName evidence="4">Uncharacterized protein</fullName>
    </submittedName>
</protein>
<accession>A0A427YD84</accession>
<dbReference type="InterPro" id="IPR036885">
    <property type="entry name" value="SWIB_MDM2_dom_sf"/>
</dbReference>